<feature type="non-terminal residue" evidence="1">
    <location>
        <position position="218"/>
    </location>
</feature>
<organism evidence="1 2">
    <name type="scientific">Racocetra persica</name>
    <dbReference type="NCBI Taxonomy" id="160502"/>
    <lineage>
        <taxon>Eukaryota</taxon>
        <taxon>Fungi</taxon>
        <taxon>Fungi incertae sedis</taxon>
        <taxon>Mucoromycota</taxon>
        <taxon>Glomeromycotina</taxon>
        <taxon>Glomeromycetes</taxon>
        <taxon>Diversisporales</taxon>
        <taxon>Gigasporaceae</taxon>
        <taxon>Racocetra</taxon>
    </lineage>
</organism>
<comment type="caution">
    <text evidence="1">The sequence shown here is derived from an EMBL/GenBank/DDBJ whole genome shotgun (WGS) entry which is preliminary data.</text>
</comment>
<protein>
    <submittedName>
        <fullName evidence="1">14362_t:CDS:1</fullName>
    </submittedName>
</protein>
<name>A0ACA9QCS9_9GLOM</name>
<dbReference type="Proteomes" id="UP000789920">
    <property type="component" value="Unassembled WGS sequence"/>
</dbReference>
<gene>
    <name evidence="1" type="ORF">RPERSI_LOCUS13814</name>
</gene>
<evidence type="ECO:0000313" key="2">
    <source>
        <dbReference type="Proteomes" id="UP000789920"/>
    </source>
</evidence>
<evidence type="ECO:0000313" key="1">
    <source>
        <dbReference type="EMBL" id="CAG8747404.1"/>
    </source>
</evidence>
<keyword evidence="2" id="KW-1185">Reference proteome</keyword>
<sequence>AISQRTISRTLCKANLFARVAYSKPFINTNAKEEHEKFFTLISPNPHQYIWRLPEEEFDDNCLVPAIKSKEIIVWRYFSWWGLGPLVRVYSSITSASYHRMLSCYAISKLQDQYSNSNRVFQHDGTSVHRSKIVKRYLVNKNIEPLKWPLYSPDLSQIENLWFEVEKKLRKCRSRPGNLNGLERMVKEEWEALSQYYYKHLVESEVDCVIEVYNNDSG</sequence>
<reference evidence="1" key="1">
    <citation type="submission" date="2021-06" db="EMBL/GenBank/DDBJ databases">
        <authorList>
            <person name="Kallberg Y."/>
            <person name="Tangrot J."/>
            <person name="Rosling A."/>
        </authorList>
    </citation>
    <scope>NUCLEOTIDE SEQUENCE</scope>
    <source>
        <strain evidence="1">MA461A</strain>
    </source>
</reference>
<accession>A0ACA9QCS9</accession>
<proteinExistence type="predicted"/>
<feature type="non-terminal residue" evidence="1">
    <location>
        <position position="1"/>
    </location>
</feature>
<dbReference type="EMBL" id="CAJVQC010031065">
    <property type="protein sequence ID" value="CAG8747404.1"/>
    <property type="molecule type" value="Genomic_DNA"/>
</dbReference>